<evidence type="ECO:0000259" key="8">
    <source>
        <dbReference type="PROSITE" id="PS51462"/>
    </source>
</evidence>
<dbReference type="SUPFAM" id="SSF55811">
    <property type="entry name" value="Nudix"/>
    <property type="match status" value="1"/>
</dbReference>
<comment type="cofactor">
    <cofactor evidence="2">
        <name>Mg(2+)</name>
        <dbReference type="ChEBI" id="CHEBI:18420"/>
    </cofactor>
</comment>
<dbReference type="PANTHER" id="PTHR11839:SF18">
    <property type="entry name" value="NUDIX HYDROLASE DOMAIN-CONTAINING PROTEIN"/>
    <property type="match status" value="1"/>
</dbReference>
<dbReference type="Gene3D" id="3.90.79.10">
    <property type="entry name" value="Nucleoside Triphosphate Pyrophosphohydrolase"/>
    <property type="match status" value="1"/>
</dbReference>
<accession>A0ABQ2BLC7</accession>
<gene>
    <name evidence="9" type="ORF">GCM10008119_34970</name>
</gene>
<dbReference type="RefSeq" id="WP_188416944.1">
    <property type="nucleotide sequence ID" value="NZ_BMDJ01000012.1"/>
</dbReference>
<dbReference type="PANTHER" id="PTHR11839">
    <property type="entry name" value="UDP/ADP-SUGAR PYROPHOSPHATASE"/>
    <property type="match status" value="1"/>
</dbReference>
<evidence type="ECO:0000256" key="4">
    <source>
        <dbReference type="ARBA" id="ARBA00016377"/>
    </source>
</evidence>
<dbReference type="InterPro" id="IPR020084">
    <property type="entry name" value="NUDIX_hydrolase_CS"/>
</dbReference>
<dbReference type="CDD" id="cd03424">
    <property type="entry name" value="NUDIX_ADPRase_Nudt5_UGPPase_Nudt14"/>
    <property type="match status" value="1"/>
</dbReference>
<comment type="catalytic activity">
    <reaction evidence="1">
        <text>GDP-alpha-D-mannose + H2O = alpha-D-mannose 1-phosphate + GMP + 2 H(+)</text>
        <dbReference type="Rhea" id="RHEA:27978"/>
        <dbReference type="ChEBI" id="CHEBI:15377"/>
        <dbReference type="ChEBI" id="CHEBI:15378"/>
        <dbReference type="ChEBI" id="CHEBI:57527"/>
        <dbReference type="ChEBI" id="CHEBI:58115"/>
        <dbReference type="ChEBI" id="CHEBI:58409"/>
    </reaction>
</comment>
<evidence type="ECO:0000256" key="6">
    <source>
        <dbReference type="ARBA" id="ARBA00032162"/>
    </source>
</evidence>
<dbReference type="InterPro" id="IPR015797">
    <property type="entry name" value="NUDIX_hydrolase-like_dom_sf"/>
</dbReference>
<dbReference type="GO" id="GO:0016787">
    <property type="term" value="F:hydrolase activity"/>
    <property type="evidence" value="ECO:0007669"/>
    <property type="project" value="UniProtKB-KW"/>
</dbReference>
<dbReference type="Proteomes" id="UP000645390">
    <property type="component" value="Unassembled WGS sequence"/>
</dbReference>
<protein>
    <recommendedName>
        <fullName evidence="4">GDP-mannose pyrophosphatase</fullName>
    </recommendedName>
    <alternativeName>
        <fullName evidence="6">GDP-mannose hydrolase</fullName>
    </alternativeName>
    <alternativeName>
        <fullName evidence="7">GDPMK</fullName>
    </alternativeName>
</protein>
<name>A0ABQ2BLC7_9SPHI</name>
<comment type="caution">
    <text evidence="9">The sequence shown here is derived from an EMBL/GenBank/DDBJ whole genome shotgun (WGS) entry which is preliminary data.</text>
</comment>
<evidence type="ECO:0000256" key="1">
    <source>
        <dbReference type="ARBA" id="ARBA00000847"/>
    </source>
</evidence>
<keyword evidence="10" id="KW-1185">Reference proteome</keyword>
<comment type="similarity">
    <text evidence="3">Belongs to the Nudix hydrolase family. NudK subfamily.</text>
</comment>
<dbReference type="PROSITE" id="PS51462">
    <property type="entry name" value="NUDIX"/>
    <property type="match status" value="1"/>
</dbReference>
<dbReference type="Pfam" id="PF00293">
    <property type="entry name" value="NUDIX"/>
    <property type="match status" value="1"/>
</dbReference>
<dbReference type="EMBL" id="BMDJ01000012">
    <property type="protein sequence ID" value="GGI28903.1"/>
    <property type="molecule type" value="Genomic_DNA"/>
</dbReference>
<evidence type="ECO:0000313" key="9">
    <source>
        <dbReference type="EMBL" id="GGI28903.1"/>
    </source>
</evidence>
<keyword evidence="5 9" id="KW-0378">Hydrolase</keyword>
<dbReference type="InterPro" id="IPR000086">
    <property type="entry name" value="NUDIX_hydrolase_dom"/>
</dbReference>
<evidence type="ECO:0000256" key="2">
    <source>
        <dbReference type="ARBA" id="ARBA00001946"/>
    </source>
</evidence>
<evidence type="ECO:0000256" key="5">
    <source>
        <dbReference type="ARBA" id="ARBA00022801"/>
    </source>
</evidence>
<feature type="domain" description="Nudix hydrolase" evidence="8">
    <location>
        <begin position="42"/>
        <end position="171"/>
    </location>
</feature>
<proteinExistence type="inferred from homology"/>
<reference evidence="10" key="1">
    <citation type="journal article" date="2019" name="Int. J. Syst. Evol. Microbiol.">
        <title>The Global Catalogue of Microorganisms (GCM) 10K type strain sequencing project: providing services to taxonomists for standard genome sequencing and annotation.</title>
        <authorList>
            <consortium name="The Broad Institute Genomics Platform"/>
            <consortium name="The Broad Institute Genome Sequencing Center for Infectious Disease"/>
            <person name="Wu L."/>
            <person name="Ma J."/>
        </authorList>
    </citation>
    <scope>NUCLEOTIDE SEQUENCE [LARGE SCALE GENOMIC DNA]</scope>
    <source>
        <strain evidence="10">CCM 8939</strain>
    </source>
</reference>
<evidence type="ECO:0000256" key="3">
    <source>
        <dbReference type="ARBA" id="ARBA00007275"/>
    </source>
</evidence>
<evidence type="ECO:0000256" key="7">
    <source>
        <dbReference type="ARBA" id="ARBA00032272"/>
    </source>
</evidence>
<dbReference type="PROSITE" id="PS00893">
    <property type="entry name" value="NUDIX_BOX"/>
    <property type="match status" value="1"/>
</dbReference>
<organism evidence="9 10">
    <name type="scientific">Pedobacter mendelii</name>
    <dbReference type="NCBI Taxonomy" id="1908240"/>
    <lineage>
        <taxon>Bacteria</taxon>
        <taxon>Pseudomonadati</taxon>
        <taxon>Bacteroidota</taxon>
        <taxon>Sphingobacteriia</taxon>
        <taxon>Sphingobacteriales</taxon>
        <taxon>Sphingobacteriaceae</taxon>
        <taxon>Pedobacter</taxon>
    </lineage>
</organism>
<sequence length="183" mass="20909">MIVEKWQKIASKYLVKEKWATLRVDEVKLPDGIIKDDYYVLEYPNWVNAIALTEEGKIIMVRQYRHAANIISLEVPGGVIDGDEEPEFAIKRELLEETGYSFKTCKLVAELYPNPATANNLTFTYVLTGGVKTHEQHLDEHEILNVEEYTIEEVKQFIKDNKIAQALHVAALLYGLAELEKGD</sequence>
<evidence type="ECO:0000313" key="10">
    <source>
        <dbReference type="Proteomes" id="UP000645390"/>
    </source>
</evidence>